<dbReference type="AlphaFoldDB" id="A0AAQ3SNN5"/>
<evidence type="ECO:0000256" key="2">
    <source>
        <dbReference type="ARBA" id="ARBA00022679"/>
    </source>
</evidence>
<name>A0AAQ3SNN5_PASNO</name>
<dbReference type="PANTHER" id="PTHR31147:SF66">
    <property type="entry name" value="OS05G0315700 PROTEIN"/>
    <property type="match status" value="1"/>
</dbReference>
<sequence length="575" mass="63027">SSTAEFKFTVCRRSAVIVIPAAPTPRELKRLSDIDDQELLRLLFPVMIIFKRNKSPMLKNDDPAPVIRDAISRALGPEAPAPLLVLNPLAGRLRELEGRKLAVDCTGEGVVFIEADANVHLKALGGNTDILMPPFPCLNELIFVPAERAGSSAILNSPLLRFQLTRLACRGFILAMLCNHTIADAVGLLQFLGAVAELSRGASAPTLTPVWQRELLKANNTPSPRFAHREYGEEMAAATEDAAMDMVPTDVDDMVLRSFLFGRREIAMLRDHLPPDLRSSASTFDLLSGFLWKCRTAALDPEANQEMRFICTVDLRGSKNKARATASAIPTGYYGNAMATPAAISMAGQLCTDPLSYAVELVRKAKANVDMEYLQSVADLMVQRGRPPLMLLGTYVLSDLTMVSRADLHFGWGSPVYTGPAEVGGSIPWMFSFLTGYRDSKGEKGIGVPICLPRLAMDKFVKEMGKIRADLDFGWGSPVYTGPAEVGRSIPWMFSFLTGYRDSNGEKGIGVPICLPRLAMDKFVKEMGKMFLMSPHMVVPAAEKQPNAKNKNQGKKLNTFAPRDALHRVHKYGID</sequence>
<protein>
    <submittedName>
        <fullName evidence="3">Uncharacterized protein</fullName>
    </submittedName>
</protein>
<keyword evidence="2" id="KW-0808">Transferase</keyword>
<comment type="similarity">
    <text evidence="1">Belongs to the plant acyltransferase family.</text>
</comment>
<dbReference type="Proteomes" id="UP001341281">
    <property type="component" value="Chromosome 02"/>
</dbReference>
<dbReference type="Gene3D" id="3.30.559.10">
    <property type="entry name" value="Chloramphenicol acetyltransferase-like domain"/>
    <property type="match status" value="3"/>
</dbReference>
<dbReference type="InterPro" id="IPR023213">
    <property type="entry name" value="CAT-like_dom_sf"/>
</dbReference>
<organism evidence="3 4">
    <name type="scientific">Paspalum notatum var. saurae</name>
    <dbReference type="NCBI Taxonomy" id="547442"/>
    <lineage>
        <taxon>Eukaryota</taxon>
        <taxon>Viridiplantae</taxon>
        <taxon>Streptophyta</taxon>
        <taxon>Embryophyta</taxon>
        <taxon>Tracheophyta</taxon>
        <taxon>Spermatophyta</taxon>
        <taxon>Magnoliopsida</taxon>
        <taxon>Liliopsida</taxon>
        <taxon>Poales</taxon>
        <taxon>Poaceae</taxon>
        <taxon>PACMAD clade</taxon>
        <taxon>Panicoideae</taxon>
        <taxon>Andropogonodae</taxon>
        <taxon>Paspaleae</taxon>
        <taxon>Paspalinae</taxon>
        <taxon>Paspalum</taxon>
    </lineage>
</organism>
<gene>
    <name evidence="3" type="ORF">U9M48_008223</name>
</gene>
<dbReference type="EMBL" id="CP144746">
    <property type="protein sequence ID" value="WVZ57888.1"/>
    <property type="molecule type" value="Genomic_DNA"/>
</dbReference>
<proteinExistence type="inferred from homology"/>
<dbReference type="Pfam" id="PF02458">
    <property type="entry name" value="Transferase"/>
    <property type="match status" value="2"/>
</dbReference>
<evidence type="ECO:0000313" key="3">
    <source>
        <dbReference type="EMBL" id="WVZ57888.1"/>
    </source>
</evidence>
<feature type="non-terminal residue" evidence="3">
    <location>
        <position position="575"/>
    </location>
</feature>
<dbReference type="InterPro" id="IPR050898">
    <property type="entry name" value="Plant_acyltransferase"/>
</dbReference>
<dbReference type="GO" id="GO:0016747">
    <property type="term" value="F:acyltransferase activity, transferring groups other than amino-acyl groups"/>
    <property type="evidence" value="ECO:0007669"/>
    <property type="project" value="UniProtKB-ARBA"/>
</dbReference>
<dbReference type="PANTHER" id="PTHR31147">
    <property type="entry name" value="ACYL TRANSFERASE 4"/>
    <property type="match status" value="1"/>
</dbReference>
<evidence type="ECO:0000256" key="1">
    <source>
        <dbReference type="ARBA" id="ARBA00009861"/>
    </source>
</evidence>
<keyword evidence="4" id="KW-1185">Reference proteome</keyword>
<evidence type="ECO:0000313" key="4">
    <source>
        <dbReference type="Proteomes" id="UP001341281"/>
    </source>
</evidence>
<reference evidence="3 4" key="1">
    <citation type="submission" date="2024-02" db="EMBL/GenBank/DDBJ databases">
        <title>High-quality chromosome-scale genome assembly of Pensacola bahiagrass (Paspalum notatum Flugge var. saurae).</title>
        <authorList>
            <person name="Vega J.M."/>
            <person name="Podio M."/>
            <person name="Orjuela J."/>
            <person name="Siena L.A."/>
            <person name="Pessino S.C."/>
            <person name="Combes M.C."/>
            <person name="Mariac C."/>
            <person name="Albertini E."/>
            <person name="Pupilli F."/>
            <person name="Ortiz J.P.A."/>
            <person name="Leblanc O."/>
        </authorList>
    </citation>
    <scope>NUCLEOTIDE SEQUENCE [LARGE SCALE GENOMIC DNA]</scope>
    <source>
        <strain evidence="3">R1</strain>
        <tissue evidence="3">Leaf</tissue>
    </source>
</reference>
<accession>A0AAQ3SNN5</accession>